<comment type="caution">
    <text evidence="10">The sequence shown here is derived from an EMBL/GenBank/DDBJ whole genome shotgun (WGS) entry which is preliminary data.</text>
</comment>
<keyword evidence="12" id="KW-1185">Reference proteome</keyword>
<evidence type="ECO:0000256" key="1">
    <source>
        <dbReference type="ARBA" id="ARBA00004127"/>
    </source>
</evidence>
<dbReference type="Pfam" id="PF04191">
    <property type="entry name" value="PEMT"/>
    <property type="match status" value="1"/>
</dbReference>
<name>A0ABP0H9E2_9DINO</name>
<gene>
    <name evidence="10" type="ORF">CCMP2556_LOCUS645</name>
    <name evidence="11" type="ORF">CCMP2556_LOCUS664</name>
</gene>
<keyword evidence="5" id="KW-0443">Lipid metabolism</keyword>
<organism evidence="10 12">
    <name type="scientific">Durusdinium trenchii</name>
    <dbReference type="NCBI Taxonomy" id="1381693"/>
    <lineage>
        <taxon>Eukaryota</taxon>
        <taxon>Sar</taxon>
        <taxon>Alveolata</taxon>
        <taxon>Dinophyceae</taxon>
        <taxon>Suessiales</taxon>
        <taxon>Symbiodiniaceae</taxon>
        <taxon>Durusdinium</taxon>
    </lineage>
</organism>
<evidence type="ECO:0000256" key="5">
    <source>
        <dbReference type="ARBA" id="ARBA00023098"/>
    </source>
</evidence>
<comment type="subcellular location">
    <subcellularLocation>
        <location evidence="1">Endomembrane system</location>
        <topology evidence="1">Multi-pass membrane protein</topology>
    </subcellularLocation>
</comment>
<evidence type="ECO:0000256" key="4">
    <source>
        <dbReference type="ARBA" id="ARBA00022989"/>
    </source>
</evidence>
<evidence type="ECO:0000313" key="11">
    <source>
        <dbReference type="EMBL" id="CAK8986879.1"/>
    </source>
</evidence>
<protein>
    <recommendedName>
        <fullName evidence="13">Protein-S-isoprenylcysteine O-methyltransferase</fullName>
    </recommendedName>
</protein>
<keyword evidence="6 9" id="KW-0472">Membrane</keyword>
<dbReference type="PROSITE" id="PS51257">
    <property type="entry name" value="PROKAR_LIPOPROTEIN"/>
    <property type="match status" value="1"/>
</dbReference>
<evidence type="ECO:0000313" key="12">
    <source>
        <dbReference type="Proteomes" id="UP001642484"/>
    </source>
</evidence>
<keyword evidence="7" id="KW-0594">Phospholipid biosynthesis</keyword>
<dbReference type="EMBL" id="CAXAMN010000181">
    <property type="protein sequence ID" value="CAK8986836.1"/>
    <property type="molecule type" value="Genomic_DNA"/>
</dbReference>
<keyword evidence="2" id="KW-0444">Lipid biosynthesis</keyword>
<feature type="transmembrane region" description="Helical" evidence="9">
    <location>
        <begin position="129"/>
        <end position="147"/>
    </location>
</feature>
<dbReference type="InterPro" id="IPR007318">
    <property type="entry name" value="Phopholipid_MeTrfase"/>
</dbReference>
<accession>A0ABP0H9E2</accession>
<evidence type="ECO:0000313" key="10">
    <source>
        <dbReference type="EMBL" id="CAK8986836.1"/>
    </source>
</evidence>
<reference evidence="10 12" key="1">
    <citation type="submission" date="2024-02" db="EMBL/GenBank/DDBJ databases">
        <authorList>
            <person name="Chen Y."/>
            <person name="Shah S."/>
            <person name="Dougan E. K."/>
            <person name="Thang M."/>
            <person name="Chan C."/>
        </authorList>
    </citation>
    <scope>NUCLEOTIDE SEQUENCE [LARGE SCALE GENOMIC DNA]</scope>
</reference>
<evidence type="ECO:0000256" key="8">
    <source>
        <dbReference type="ARBA" id="ARBA00023264"/>
    </source>
</evidence>
<dbReference type="PANTHER" id="PTHR12714">
    <property type="entry name" value="PROTEIN-S ISOPRENYLCYSTEINE O-METHYLTRANSFERASE"/>
    <property type="match status" value="1"/>
</dbReference>
<proteinExistence type="predicted"/>
<sequence>MVFERVDVTAFSPVDRRILVPVPPPPVFLACLASAAFLKFTRSPLTLLPRLVPPSMQLALRGSGALGAALGVWYSYKAMYHVLAQHSPVAHGHQVQTLVVDGPYGQCRHPMYVGMLGTMMGLGIMQNTWWVGIMSVPFMAYVGGYIVPFEEKYLAKEFPEEWQDYAANVKRYGIL</sequence>
<evidence type="ECO:0000256" key="6">
    <source>
        <dbReference type="ARBA" id="ARBA00023136"/>
    </source>
</evidence>
<dbReference type="Gene3D" id="1.20.120.1630">
    <property type="match status" value="1"/>
</dbReference>
<evidence type="ECO:0000256" key="2">
    <source>
        <dbReference type="ARBA" id="ARBA00022516"/>
    </source>
</evidence>
<evidence type="ECO:0000256" key="7">
    <source>
        <dbReference type="ARBA" id="ARBA00023209"/>
    </source>
</evidence>
<dbReference type="Proteomes" id="UP001642484">
    <property type="component" value="Unassembled WGS sequence"/>
</dbReference>
<keyword evidence="8" id="KW-1208">Phospholipid metabolism</keyword>
<evidence type="ECO:0008006" key="13">
    <source>
        <dbReference type="Google" id="ProtNLM"/>
    </source>
</evidence>
<evidence type="ECO:0000256" key="9">
    <source>
        <dbReference type="SAM" id="Phobius"/>
    </source>
</evidence>
<keyword evidence="4 9" id="KW-1133">Transmembrane helix</keyword>
<dbReference type="PANTHER" id="PTHR12714:SF9">
    <property type="entry name" value="PROTEIN-S-ISOPRENYLCYSTEINE O-METHYLTRANSFERASE"/>
    <property type="match status" value="1"/>
</dbReference>
<evidence type="ECO:0000256" key="3">
    <source>
        <dbReference type="ARBA" id="ARBA00022692"/>
    </source>
</evidence>
<dbReference type="EMBL" id="CAXAMN010000192">
    <property type="protein sequence ID" value="CAK8986879.1"/>
    <property type="molecule type" value="Genomic_DNA"/>
</dbReference>
<keyword evidence="3 9" id="KW-0812">Transmembrane</keyword>